<feature type="region of interest" description="Disordered" evidence="6">
    <location>
        <begin position="291"/>
        <end position="335"/>
    </location>
</feature>
<feature type="compositionally biased region" description="Polar residues" evidence="6">
    <location>
        <begin position="1244"/>
        <end position="1260"/>
    </location>
</feature>
<dbReference type="GeneTree" id="ENSGT00950000183094"/>
<feature type="compositionally biased region" description="Basic and acidic residues" evidence="6">
    <location>
        <begin position="1172"/>
        <end position="1184"/>
    </location>
</feature>
<evidence type="ECO:0000256" key="4">
    <source>
        <dbReference type="ARBA" id="ARBA00062892"/>
    </source>
</evidence>
<evidence type="ECO:0000256" key="6">
    <source>
        <dbReference type="SAM" id="MobiDB-lite"/>
    </source>
</evidence>
<feature type="compositionally biased region" description="Pro residues" evidence="6">
    <location>
        <begin position="1025"/>
        <end position="1037"/>
    </location>
</feature>
<dbReference type="PANTHER" id="PTHR12460:SF40">
    <property type="entry name" value="REGULATION OF NUCLEAR PRE-MRNA DOMAIN-CONTAINING PROTEIN 2"/>
    <property type="match status" value="1"/>
</dbReference>
<organism evidence="8 9">
    <name type="scientific">Paramormyrops kingsleyae</name>
    <dbReference type="NCBI Taxonomy" id="1676925"/>
    <lineage>
        <taxon>Eukaryota</taxon>
        <taxon>Metazoa</taxon>
        <taxon>Chordata</taxon>
        <taxon>Craniata</taxon>
        <taxon>Vertebrata</taxon>
        <taxon>Euteleostomi</taxon>
        <taxon>Actinopterygii</taxon>
        <taxon>Neopterygii</taxon>
        <taxon>Teleostei</taxon>
        <taxon>Osteoglossocephala</taxon>
        <taxon>Osteoglossomorpha</taxon>
        <taxon>Osteoglossiformes</taxon>
        <taxon>Mormyridae</taxon>
        <taxon>Paramormyrops</taxon>
    </lineage>
</organism>
<feature type="compositionally biased region" description="Low complexity" evidence="6">
    <location>
        <begin position="1210"/>
        <end position="1227"/>
    </location>
</feature>
<feature type="compositionally biased region" description="Pro residues" evidence="6">
    <location>
        <begin position="1277"/>
        <end position="1296"/>
    </location>
</feature>
<feature type="compositionally biased region" description="Basic and acidic residues" evidence="6">
    <location>
        <begin position="844"/>
        <end position="857"/>
    </location>
</feature>
<comment type="subunit">
    <text evidence="4">Associates with the RNA polymerase II complex.</text>
</comment>
<accession>A0A3B3SER7</accession>
<dbReference type="Gene3D" id="1.25.40.90">
    <property type="match status" value="1"/>
</dbReference>
<dbReference type="SUPFAM" id="SSF48464">
    <property type="entry name" value="ENTH/VHS domain"/>
    <property type="match status" value="1"/>
</dbReference>
<feature type="compositionally biased region" description="Low complexity" evidence="6">
    <location>
        <begin position="445"/>
        <end position="458"/>
    </location>
</feature>
<feature type="compositionally biased region" description="Low complexity" evidence="6">
    <location>
        <begin position="513"/>
        <end position="522"/>
    </location>
</feature>
<feature type="compositionally biased region" description="Low complexity" evidence="6">
    <location>
        <begin position="483"/>
        <end position="500"/>
    </location>
</feature>
<keyword evidence="2" id="KW-0597">Phosphoprotein</keyword>
<evidence type="ECO:0000256" key="2">
    <source>
        <dbReference type="ARBA" id="ARBA00022553"/>
    </source>
</evidence>
<dbReference type="PROSITE" id="PS51391">
    <property type="entry name" value="CID"/>
    <property type="match status" value="1"/>
</dbReference>
<feature type="region of interest" description="Disordered" evidence="6">
    <location>
        <begin position="567"/>
        <end position="653"/>
    </location>
</feature>
<keyword evidence="1" id="KW-0488">Methylation</keyword>
<dbReference type="PANTHER" id="PTHR12460">
    <property type="entry name" value="CYCLIN-DEPENDENT KINASE INHIBITOR-RELATED PROTEIN"/>
    <property type="match status" value="1"/>
</dbReference>
<dbReference type="GO" id="GO:0000993">
    <property type="term" value="F:RNA polymerase II complex binding"/>
    <property type="evidence" value="ECO:0007669"/>
    <property type="project" value="TreeGrafter"/>
</dbReference>
<proteinExistence type="predicted"/>
<dbReference type="GO" id="GO:0031124">
    <property type="term" value="P:mRNA 3'-end processing"/>
    <property type="evidence" value="ECO:0007669"/>
    <property type="project" value="TreeGrafter"/>
</dbReference>
<sequence>MAAGAGSSGGHSGRGSSGALESSLDRRFQGVSNTMESIQGLSGWCIENKKHHVLIVRSWMKWLRRSEPSHRLNLFYLANDVIQNCKRKNAIIYRSTFAEVLPEAALLVKDAKVRKSVERIFTIWEERNVYPEELITELKSSLAKKEPAPAPVNPKAALKSKIVAEFAPQAFIEQLSKYKQSVEEADLKEKQLSALRVDVCSTEALKRLKDKAGGKKFSKDFEEGSGKLQEFVNFLEQQVKGGPPLLEALANADVFYEMQYKEVKIVANAYKTFANRVSNLKRKLDALKAALPDPDDSPIPSPSEDAPSPTGSESPFHGMGVGGARGDTSGNLVGMMDVDGRAVDDRRDVAFSLGDTAGPRSSPSSSHSQMHGHGEGDNRDVEDMELSEGEEADSTNIIVEERREKPAPVAAPKPAAAAPAAPPAAPPQRLSEEPPSKKPAPPVTSTPSTPGTPATPLPVNLANVDLGKISSILSSLTSVMKNTGVSPVSRPSPGTPTTPSAQGSAVKPGTPSPGGASAPNPLASILSRVDITPEGILSALSKSQGPSAGLQGLSSLLHSVAGNTSVTANAAKERTSNPTAPVPVRGHTYTSPEPSSISSSSAVPVGKISTMPSAAKPKPPSGNNYKREVDRELERESSSSASSSSPSSLESKIHKFLQGNPGFSAINLGIPILGSGPGGSNDSPLLGSENVDGTPVRDETGGTPTQDEIMDKPGSESLALLAEAGSLGGMKKLPASIGHDLSPTAYRTDSWDVAISPKAVFNQADNDGDYHSSRYPGYGVEKKASKSILKLKGEDTLKKRTSSSVSGAALIPAAQDPKPGHIKARKDSYGATHGPGKPGYYDGLGERRGSTSKEPLHQHPVPPAERVKNAAPRKMGSGAEEGGGEQQSHGEGGEKDAPRSTPPTSEAEGAHYHRIETVVSSSTCGEGAPIETLGYSNRRMSGERIQTVESIRVIGRGSRPHGRGGGAGPRPGGGGGGWYDEAYMEAPLPPIMAPPPSLGLPPHPNTPALSTPGGSDDRSLGSSALPPPPHLLPPHPHLAPGQFQFEERPVMPFPAEDPHSRPLPHQHPPPTSFFSSPPPPIPQPPPPPIPQPPPPPRDFLSPPSAVMVGGVLVPVDRALPFPPGRPDSGDRGGSGTSSSSSSGSAVGGGGNPSSLPPPLMSSLLGDPPQFKDLPHAATVKEHFSSCHAPPLHRPGTPGAPPPLLARARDGPNSPQPSSASSAPTSPSGDPPPLLPPNRNTATPSSLQQAQRPLTNPNSQPHNHRRPSPPLSLMRLPSPNPRLPLRPPHPQPVPPPQRQFLRGRPPHPLRPPHFERDPMFRAGKPAPPFAGVPGSGPRGAPFYPPKRPFLPPRY</sequence>
<feature type="compositionally biased region" description="Acidic residues" evidence="6">
    <location>
        <begin position="382"/>
        <end position="393"/>
    </location>
</feature>
<reference evidence="8" key="1">
    <citation type="submission" date="2025-08" db="UniProtKB">
        <authorList>
            <consortium name="Ensembl"/>
        </authorList>
    </citation>
    <scope>IDENTIFICATION</scope>
</reference>
<keyword evidence="3" id="KW-0007">Acetylation</keyword>
<feature type="compositionally biased region" description="Low complexity" evidence="6">
    <location>
        <begin position="638"/>
        <end position="650"/>
    </location>
</feature>
<evidence type="ECO:0000313" key="8">
    <source>
        <dbReference type="Ensembl" id="ENSPKIP00000029247.1"/>
    </source>
</evidence>
<feature type="compositionally biased region" description="Gly residues" evidence="6">
    <location>
        <begin position="1"/>
        <end position="16"/>
    </location>
</feature>
<dbReference type="Pfam" id="PF04818">
    <property type="entry name" value="CID"/>
    <property type="match status" value="1"/>
</dbReference>
<dbReference type="SMART" id="SM00582">
    <property type="entry name" value="RPR"/>
    <property type="match status" value="1"/>
</dbReference>
<keyword evidence="9" id="KW-1185">Reference proteome</keyword>
<dbReference type="STRING" id="1676925.ENSPKIP00000029247"/>
<feature type="region of interest" description="Disordered" evidence="6">
    <location>
        <begin position="667"/>
        <end position="715"/>
    </location>
</feature>
<evidence type="ECO:0000256" key="1">
    <source>
        <dbReference type="ARBA" id="ARBA00022481"/>
    </source>
</evidence>
<feature type="compositionally biased region" description="Low complexity" evidence="6">
    <location>
        <begin position="591"/>
        <end position="601"/>
    </location>
</feature>
<name>A0A3B3SER7_9TELE</name>
<dbReference type="Gene3D" id="6.10.250.2560">
    <property type="match status" value="1"/>
</dbReference>
<dbReference type="InterPro" id="IPR008942">
    <property type="entry name" value="ENTH_VHS"/>
</dbReference>
<feature type="region of interest" description="Disordered" evidence="6">
    <location>
        <begin position="482"/>
        <end position="522"/>
    </location>
</feature>
<feature type="region of interest" description="Disordered" evidence="6">
    <location>
        <begin position="1"/>
        <end position="20"/>
    </location>
</feature>
<feature type="region of interest" description="Disordered" evidence="6">
    <location>
        <begin position="794"/>
        <end position="1353"/>
    </location>
</feature>
<feature type="compositionally biased region" description="Pro residues" evidence="6">
    <location>
        <begin position="1065"/>
        <end position="1097"/>
    </location>
</feature>
<feature type="domain" description="CID" evidence="7">
    <location>
        <begin position="16"/>
        <end position="146"/>
    </location>
</feature>
<feature type="compositionally biased region" description="Basic and acidic residues" evidence="6">
    <location>
        <begin position="625"/>
        <end position="637"/>
    </location>
</feature>
<feature type="region of interest" description="Disordered" evidence="6">
    <location>
        <begin position="763"/>
        <end position="782"/>
    </location>
</feature>
<feature type="compositionally biased region" description="Pro residues" evidence="6">
    <location>
        <begin position="987"/>
        <end position="1005"/>
    </location>
</feature>
<evidence type="ECO:0000256" key="3">
    <source>
        <dbReference type="ARBA" id="ARBA00022990"/>
    </source>
</evidence>
<feature type="compositionally biased region" description="Pro residues" evidence="6">
    <location>
        <begin position="1341"/>
        <end position="1353"/>
    </location>
</feature>
<feature type="compositionally biased region" description="Basic and acidic residues" evidence="6">
    <location>
        <begin position="372"/>
        <end position="381"/>
    </location>
</feature>
<protein>
    <recommendedName>
        <fullName evidence="5">Regulation of nuclear pre-mRNA domain-containing protein 2</fullName>
    </recommendedName>
</protein>
<dbReference type="Ensembl" id="ENSPKIT00000010040.1">
    <property type="protein sequence ID" value="ENSPKIP00000029247.1"/>
    <property type="gene ID" value="ENSPKIG00000010576.1"/>
</dbReference>
<dbReference type="FunFam" id="1.25.40.90:FF:000020">
    <property type="entry name" value="regulation of nuclear pre-mRNA domain-containing protein 2 isoform X1"/>
    <property type="match status" value="1"/>
</dbReference>
<evidence type="ECO:0000256" key="5">
    <source>
        <dbReference type="ARBA" id="ARBA00067342"/>
    </source>
</evidence>
<reference evidence="8" key="2">
    <citation type="submission" date="2025-09" db="UniProtKB">
        <authorList>
            <consortium name="Ensembl"/>
        </authorList>
    </citation>
    <scope>IDENTIFICATION</scope>
</reference>
<dbReference type="InterPro" id="IPR006569">
    <property type="entry name" value="CID_dom"/>
</dbReference>
<feature type="compositionally biased region" description="Gly residues" evidence="6">
    <location>
        <begin position="963"/>
        <end position="978"/>
    </location>
</feature>
<evidence type="ECO:0000259" key="7">
    <source>
        <dbReference type="PROSITE" id="PS51391"/>
    </source>
</evidence>
<evidence type="ECO:0000313" key="9">
    <source>
        <dbReference type="Proteomes" id="UP000261540"/>
    </source>
</evidence>
<feature type="compositionally biased region" description="Low complexity" evidence="6">
    <location>
        <begin position="407"/>
        <end position="419"/>
    </location>
</feature>
<feature type="region of interest" description="Disordered" evidence="6">
    <location>
        <begin position="352"/>
        <end position="460"/>
    </location>
</feature>
<dbReference type="Proteomes" id="UP000261540">
    <property type="component" value="Unplaced"/>
</dbReference>
<dbReference type="OrthoDB" id="10069473at2759"/>